<evidence type="ECO:0000313" key="1">
    <source>
        <dbReference type="EMBL" id="KAG0432901.1"/>
    </source>
</evidence>
<sequence>MRSQFVSSLRDPVRRYVLSKNPATFEAAVEAAVHEERNESLTVQPENREIAQLTERLDRLEHLSFQQTKHECRATSLQELYRGNQTQGRRYRPEGRGIQCFACRGYGHIARYCPNAVDGINRRQRAWPAETKPKEVVGQPASEQMGSKNV</sequence>
<dbReference type="Proteomes" id="UP000805193">
    <property type="component" value="Unassembled WGS sequence"/>
</dbReference>
<name>A0AC60QFH6_IXOPE</name>
<accession>A0AC60QFH6</accession>
<protein>
    <submittedName>
        <fullName evidence="1">Uncharacterized protein</fullName>
    </submittedName>
</protein>
<evidence type="ECO:0000313" key="2">
    <source>
        <dbReference type="Proteomes" id="UP000805193"/>
    </source>
</evidence>
<dbReference type="EMBL" id="JABSTQ010009105">
    <property type="protein sequence ID" value="KAG0432901.1"/>
    <property type="molecule type" value="Genomic_DNA"/>
</dbReference>
<organism evidence="1 2">
    <name type="scientific">Ixodes persulcatus</name>
    <name type="common">Taiga tick</name>
    <dbReference type="NCBI Taxonomy" id="34615"/>
    <lineage>
        <taxon>Eukaryota</taxon>
        <taxon>Metazoa</taxon>
        <taxon>Ecdysozoa</taxon>
        <taxon>Arthropoda</taxon>
        <taxon>Chelicerata</taxon>
        <taxon>Arachnida</taxon>
        <taxon>Acari</taxon>
        <taxon>Parasitiformes</taxon>
        <taxon>Ixodida</taxon>
        <taxon>Ixodoidea</taxon>
        <taxon>Ixodidae</taxon>
        <taxon>Ixodinae</taxon>
        <taxon>Ixodes</taxon>
    </lineage>
</organism>
<comment type="caution">
    <text evidence="1">The sequence shown here is derived from an EMBL/GenBank/DDBJ whole genome shotgun (WGS) entry which is preliminary data.</text>
</comment>
<proteinExistence type="predicted"/>
<keyword evidence="2" id="KW-1185">Reference proteome</keyword>
<gene>
    <name evidence="1" type="ORF">HPB47_020409</name>
</gene>
<reference evidence="1 2" key="1">
    <citation type="journal article" date="2020" name="Cell">
        <title>Large-Scale Comparative Analyses of Tick Genomes Elucidate Their Genetic Diversity and Vector Capacities.</title>
        <authorList>
            <consortium name="Tick Genome and Microbiome Consortium (TIGMIC)"/>
            <person name="Jia N."/>
            <person name="Wang J."/>
            <person name="Shi W."/>
            <person name="Du L."/>
            <person name="Sun Y."/>
            <person name="Zhan W."/>
            <person name="Jiang J.F."/>
            <person name="Wang Q."/>
            <person name="Zhang B."/>
            <person name="Ji P."/>
            <person name="Bell-Sakyi L."/>
            <person name="Cui X.M."/>
            <person name="Yuan T.T."/>
            <person name="Jiang B.G."/>
            <person name="Yang W.F."/>
            <person name="Lam T.T."/>
            <person name="Chang Q.C."/>
            <person name="Ding S.J."/>
            <person name="Wang X.J."/>
            <person name="Zhu J.G."/>
            <person name="Ruan X.D."/>
            <person name="Zhao L."/>
            <person name="Wei J.T."/>
            <person name="Ye R.Z."/>
            <person name="Que T.C."/>
            <person name="Du C.H."/>
            <person name="Zhou Y.H."/>
            <person name="Cheng J.X."/>
            <person name="Dai P.F."/>
            <person name="Guo W.B."/>
            <person name="Han X.H."/>
            <person name="Huang E.J."/>
            <person name="Li L.F."/>
            <person name="Wei W."/>
            <person name="Gao Y.C."/>
            <person name="Liu J.Z."/>
            <person name="Shao H.Z."/>
            <person name="Wang X."/>
            <person name="Wang C.C."/>
            <person name="Yang T.C."/>
            <person name="Huo Q.B."/>
            <person name="Li W."/>
            <person name="Chen H.Y."/>
            <person name="Chen S.E."/>
            <person name="Zhou L.G."/>
            <person name="Ni X.B."/>
            <person name="Tian J.H."/>
            <person name="Sheng Y."/>
            <person name="Liu T."/>
            <person name="Pan Y.S."/>
            <person name="Xia L.Y."/>
            <person name="Li J."/>
            <person name="Zhao F."/>
            <person name="Cao W.C."/>
        </authorList>
    </citation>
    <scope>NUCLEOTIDE SEQUENCE [LARGE SCALE GENOMIC DNA]</scope>
    <source>
        <strain evidence="1">Iper-2018</strain>
    </source>
</reference>